<keyword evidence="3" id="KW-1185">Reference proteome</keyword>
<dbReference type="Gene3D" id="6.10.140.1430">
    <property type="match status" value="1"/>
</dbReference>
<organism evidence="2 3">
    <name type="scientific">Populus alba x Populus x berolinensis</name>
    <dbReference type="NCBI Taxonomy" id="444605"/>
    <lineage>
        <taxon>Eukaryota</taxon>
        <taxon>Viridiplantae</taxon>
        <taxon>Streptophyta</taxon>
        <taxon>Embryophyta</taxon>
        <taxon>Tracheophyta</taxon>
        <taxon>Spermatophyta</taxon>
        <taxon>Magnoliopsida</taxon>
        <taxon>eudicotyledons</taxon>
        <taxon>Gunneridae</taxon>
        <taxon>Pentapetalae</taxon>
        <taxon>rosids</taxon>
        <taxon>fabids</taxon>
        <taxon>Malpighiales</taxon>
        <taxon>Salicaceae</taxon>
        <taxon>Saliceae</taxon>
        <taxon>Populus</taxon>
    </lineage>
</organism>
<evidence type="ECO:0000256" key="1">
    <source>
        <dbReference type="SAM" id="MobiDB-lite"/>
    </source>
</evidence>
<name>A0AAD6R1Y6_9ROSI</name>
<dbReference type="Proteomes" id="UP001164929">
    <property type="component" value="Chromosome 4"/>
</dbReference>
<dbReference type="AlphaFoldDB" id="A0AAD6R1Y6"/>
<reference evidence="2 3" key="1">
    <citation type="journal article" date="2023" name="Mol. Ecol. Resour.">
        <title>Chromosome-level genome assembly of a triploid poplar Populus alba 'Berolinensis'.</title>
        <authorList>
            <person name="Chen S."/>
            <person name="Yu Y."/>
            <person name="Wang X."/>
            <person name="Wang S."/>
            <person name="Zhang T."/>
            <person name="Zhou Y."/>
            <person name="He R."/>
            <person name="Meng N."/>
            <person name="Wang Y."/>
            <person name="Liu W."/>
            <person name="Liu Z."/>
            <person name="Liu J."/>
            <person name="Guo Q."/>
            <person name="Huang H."/>
            <person name="Sederoff R.R."/>
            <person name="Wang G."/>
            <person name="Qu G."/>
            <person name="Chen S."/>
        </authorList>
    </citation>
    <scope>NUCLEOTIDE SEQUENCE [LARGE SCALE GENOMIC DNA]</scope>
    <source>
        <strain evidence="2">SC-2020</strain>
    </source>
</reference>
<feature type="region of interest" description="Disordered" evidence="1">
    <location>
        <begin position="1"/>
        <end position="59"/>
    </location>
</feature>
<feature type="compositionally biased region" description="Low complexity" evidence="1">
    <location>
        <begin position="33"/>
        <end position="47"/>
    </location>
</feature>
<proteinExistence type="predicted"/>
<dbReference type="PANTHER" id="PTHR34191:SF34">
    <property type="entry name" value="STRESS-INDUCED PROTEIN KIN2-LIKE"/>
    <property type="match status" value="1"/>
</dbReference>
<gene>
    <name evidence="2" type="ORF">NC653_011215</name>
</gene>
<evidence type="ECO:0000313" key="3">
    <source>
        <dbReference type="Proteomes" id="UP001164929"/>
    </source>
</evidence>
<evidence type="ECO:0000313" key="2">
    <source>
        <dbReference type="EMBL" id="KAJ7000693.1"/>
    </source>
</evidence>
<comment type="caution">
    <text evidence="2">The sequence shown here is derived from an EMBL/GenBank/DDBJ whole genome shotgun (WGS) entry which is preliminary data.</text>
</comment>
<protein>
    <submittedName>
        <fullName evidence="2">Uncharacterized protein</fullName>
    </submittedName>
</protein>
<dbReference type="PANTHER" id="PTHR34191">
    <property type="entry name" value="LATE EMBRYOGENESIS ABUNDANT PROTEIN (LEA) FAMILY PROTEIN"/>
    <property type="match status" value="1"/>
</dbReference>
<dbReference type="EMBL" id="JAQIZT010000004">
    <property type="protein sequence ID" value="KAJ7000693.1"/>
    <property type="molecule type" value="Genomic_DNA"/>
</dbReference>
<dbReference type="InterPro" id="IPR039624">
    <property type="entry name" value="LEA1/2/D7/KIN2"/>
</dbReference>
<sequence length="169" mass="19097">MADNTQKMSYQAGETKGQAQEKASNLMDGAGNAAQSAKESAQEAGQQVRAKTQEAVEGVKNATGMNKRELSDLQFSRKFVGAHMHVLPLLEKFYFQSSTCSNFSSLVLHQLALSLYVFKWPKMPIPFLNLFDYNKYYAFSNHSYLHLIINKKIKSYIISSMFLIISSHR</sequence>
<accession>A0AAD6R1Y6</accession>